<proteinExistence type="predicted"/>
<dbReference type="RefSeq" id="WP_308348796.1">
    <property type="nucleotide sequence ID" value="NZ_CP129971.1"/>
</dbReference>
<evidence type="ECO:0000313" key="1">
    <source>
        <dbReference type="EMBL" id="WMN11504.1"/>
    </source>
</evidence>
<evidence type="ECO:0000313" key="2">
    <source>
        <dbReference type="Proteomes" id="UP001230496"/>
    </source>
</evidence>
<keyword evidence="2" id="KW-1185">Reference proteome</keyword>
<dbReference type="EMBL" id="CP129971">
    <property type="protein sequence ID" value="WMN11504.1"/>
    <property type="molecule type" value="Genomic_DNA"/>
</dbReference>
<dbReference type="AlphaFoldDB" id="A0AA51RE10"/>
<reference evidence="1 2" key="1">
    <citation type="submission" date="2023-08" db="EMBL/GenBank/DDBJ databases">
        <title>Comparative genomics and taxonomic characterization of three novel marine species of genus Marivirga.</title>
        <authorList>
            <person name="Muhammad N."/>
            <person name="Kim S.-G."/>
        </authorList>
    </citation>
    <scope>NUCLEOTIDE SEQUENCE [LARGE SCALE GENOMIC DNA]</scope>
    <source>
        <strain evidence="1 2">BDSF4-3</strain>
    </source>
</reference>
<protein>
    <submittedName>
        <fullName evidence="1">Uncharacterized protein</fullName>
    </submittedName>
</protein>
<dbReference type="Proteomes" id="UP001230496">
    <property type="component" value="Chromosome"/>
</dbReference>
<dbReference type="KEGG" id="msaa:QYS49_38600"/>
<gene>
    <name evidence="1" type="ORF">QYS49_38600</name>
</gene>
<accession>A0AA51RE10</accession>
<name>A0AA51RE10_9BACT</name>
<organism evidence="1 2">
    <name type="scientific">Marivirga salinarum</name>
    <dbReference type="NCBI Taxonomy" id="3059078"/>
    <lineage>
        <taxon>Bacteria</taxon>
        <taxon>Pseudomonadati</taxon>
        <taxon>Bacteroidota</taxon>
        <taxon>Cytophagia</taxon>
        <taxon>Cytophagales</taxon>
        <taxon>Marivirgaceae</taxon>
        <taxon>Marivirga</taxon>
    </lineage>
</organism>
<sequence length="220" mass="25845">MQNRKVEDSDSTDITVEEFLKSKEPYDQHFKINIDNDSIMEVVIVNKSNEKSDCLSMFDTACNFMELEIYRKSNDHWELIKGYKIADFKNTVVGIDSLSSLIVQQNFNPSGLSQQKNTETFKYIEDDFYLQQIHIFINTKLNSNFGRNADKWNYQIDFDSQQLKINHTKVRILEDQKGEKYLSENDTIYQELISRDFAISLGEMYKLDTIIGEENLIHSF</sequence>